<dbReference type="InterPro" id="IPR052968">
    <property type="entry name" value="Nucleotide_metab_enz"/>
</dbReference>
<reference evidence="1 2" key="1">
    <citation type="submission" date="2020-10" db="EMBL/GenBank/DDBJ databases">
        <title>Campylobacter and Helicobacter PacBio genomes.</title>
        <authorList>
            <person name="Lane C."/>
        </authorList>
    </citation>
    <scope>NUCLEOTIDE SEQUENCE [LARGE SCALE GENOMIC DNA]</scope>
    <source>
        <strain evidence="1 2">2016D-0077</strain>
    </source>
</reference>
<proteinExistence type="predicted"/>
<sequence>MRVYHLSHTDLDGYSAQIVTNFYFKDIEFFNSNYGKEIDAKFNQIVSLIEESLYQDESKKSLILVTDLNLSLSQCECFEKKAKELNAKILLLDHHQSGLECAKKYPWYLLDSSRCATLITYEFFSQILGEDSDLGEFVKMVNSVDIWLKDDIYFEFGKVCLGLVAGAKEINSVMFTKESREYIFYLLKKAREFMGKDNAHIKLDGATHGLKKEFFIDGDDDTLSNLISKYVVEKLTQDRAKFEINYLDKKGILTYNIGNTSVIGNDFLVANPDIDFFLDVTSRKTMSFRANGNADVSQISKHLVGGGGHINASGGFYAGFKDGYIYEDIRSQIAGLIKTKTESIDESK</sequence>
<keyword evidence="2" id="KW-1185">Reference proteome</keyword>
<evidence type="ECO:0000313" key="1">
    <source>
        <dbReference type="EMBL" id="QOQ86960.1"/>
    </source>
</evidence>
<dbReference type="PANTHER" id="PTHR42146">
    <property type="entry name" value="3',5'-CYCLIC-NUCLEOTIDE PHOSPHODIESTERASE"/>
    <property type="match status" value="1"/>
</dbReference>
<dbReference type="Proteomes" id="UP000594749">
    <property type="component" value="Chromosome"/>
</dbReference>
<dbReference type="EMBL" id="CP063078">
    <property type="protein sequence ID" value="QOQ86960.1"/>
    <property type="molecule type" value="Genomic_DNA"/>
</dbReference>
<dbReference type="OrthoDB" id="5800592at2"/>
<dbReference type="RefSeq" id="WP_025803315.1">
    <property type="nucleotide sequence ID" value="NZ_CP053842.1"/>
</dbReference>
<organism evidence="1 2">
    <name type="scientific">Campylobacter corcagiensis</name>
    <dbReference type="NCBI Taxonomy" id="1448857"/>
    <lineage>
        <taxon>Bacteria</taxon>
        <taxon>Pseudomonadati</taxon>
        <taxon>Campylobacterota</taxon>
        <taxon>Epsilonproteobacteria</taxon>
        <taxon>Campylobacterales</taxon>
        <taxon>Campylobacteraceae</taxon>
        <taxon>Campylobacter</taxon>
    </lineage>
</organism>
<accession>A0A7M1LET6</accession>
<dbReference type="PANTHER" id="PTHR42146:SF1">
    <property type="entry name" value="OLIGORIBONUCLEASE NRNB"/>
    <property type="match status" value="1"/>
</dbReference>
<dbReference type="InterPro" id="IPR038763">
    <property type="entry name" value="DHH_sf"/>
</dbReference>
<name>A0A7M1LET6_9BACT</name>
<dbReference type="Gene3D" id="3.90.1640.10">
    <property type="entry name" value="inorganic pyrophosphatase (n-terminal core)"/>
    <property type="match status" value="1"/>
</dbReference>
<evidence type="ECO:0000313" key="2">
    <source>
        <dbReference type="Proteomes" id="UP000594749"/>
    </source>
</evidence>
<dbReference type="AlphaFoldDB" id="A0A7M1LET6"/>
<dbReference type="SUPFAM" id="SSF64182">
    <property type="entry name" value="DHH phosphoesterases"/>
    <property type="match status" value="1"/>
</dbReference>
<gene>
    <name evidence="1" type="ORF">IMC76_07030</name>
</gene>
<dbReference type="Gene3D" id="3.10.310.30">
    <property type="match status" value="1"/>
</dbReference>
<protein>
    <submittedName>
        <fullName evidence="1">3'-to-5' oligoribonuclease B</fullName>
    </submittedName>
</protein>